<organism evidence="1 2">
    <name type="scientific">Variovorax paradoxus</name>
    <dbReference type="NCBI Taxonomy" id="34073"/>
    <lineage>
        <taxon>Bacteria</taxon>
        <taxon>Pseudomonadati</taxon>
        <taxon>Pseudomonadota</taxon>
        <taxon>Betaproteobacteria</taxon>
        <taxon>Burkholderiales</taxon>
        <taxon>Comamonadaceae</taxon>
        <taxon>Variovorax</taxon>
    </lineage>
</organism>
<dbReference type="InterPro" id="IPR029068">
    <property type="entry name" value="Glyas_Bleomycin-R_OHBP_Dase"/>
</dbReference>
<reference evidence="1 2" key="1">
    <citation type="submission" date="2017-08" db="EMBL/GenBank/DDBJ databases">
        <title>Infants hospitalized years apart are colonized by the same room-sourced microbial strains.</title>
        <authorList>
            <person name="Brooks B."/>
            <person name="Olm M.R."/>
            <person name="Firek B.A."/>
            <person name="Baker R."/>
            <person name="Thomas B.C."/>
            <person name="Morowitz M.J."/>
            <person name="Banfield J.F."/>
        </authorList>
    </citation>
    <scope>NUCLEOTIDE SEQUENCE [LARGE SCALE GENOMIC DNA]</scope>
    <source>
        <strain evidence="1">S2_005_003_R2_41</strain>
    </source>
</reference>
<dbReference type="AlphaFoldDB" id="A0A2W5PM15"/>
<dbReference type="EMBL" id="QFPP01000486">
    <property type="protein sequence ID" value="PZQ65728.1"/>
    <property type="molecule type" value="Genomic_DNA"/>
</dbReference>
<sequence>MGAAHPSIAPALHGLRLGFAALEAAAVVMERVLGLVPIPVVPPAAAGRPARRHYALGGLRLEVRSAPLAPDVRDAGTSRAADVDALQWRQGDLAHRRRHLATLGLAALDGAEFGCGAGLRLEAVDTGACAVELREPQDVAMAPPMPGPRLAAIDLRVRAPESVAVHWARLLGAPLGRDTDGVPRLEAGPVPVRFVPASAFEGAGVDALVLADPDALSTAQRAAAQGLPVQDDGSWIAAGLRVRPAPR</sequence>
<evidence type="ECO:0000313" key="1">
    <source>
        <dbReference type="EMBL" id="PZQ65728.1"/>
    </source>
</evidence>
<protein>
    <recommendedName>
        <fullName evidence="3">Glyoxalase-like domain-containing protein</fullName>
    </recommendedName>
</protein>
<evidence type="ECO:0008006" key="3">
    <source>
        <dbReference type="Google" id="ProtNLM"/>
    </source>
</evidence>
<comment type="caution">
    <text evidence="1">The sequence shown here is derived from an EMBL/GenBank/DDBJ whole genome shotgun (WGS) entry which is preliminary data.</text>
</comment>
<name>A0A2W5PM15_VARPD</name>
<dbReference type="SUPFAM" id="SSF54593">
    <property type="entry name" value="Glyoxalase/Bleomycin resistance protein/Dihydroxybiphenyl dioxygenase"/>
    <property type="match status" value="1"/>
</dbReference>
<gene>
    <name evidence="1" type="ORF">DI563_25315</name>
</gene>
<evidence type="ECO:0000313" key="2">
    <source>
        <dbReference type="Proteomes" id="UP000249135"/>
    </source>
</evidence>
<proteinExistence type="predicted"/>
<dbReference type="Proteomes" id="UP000249135">
    <property type="component" value="Unassembled WGS sequence"/>
</dbReference>
<accession>A0A2W5PM15</accession>